<proteinExistence type="predicted"/>
<dbReference type="AlphaFoldDB" id="A0A0F9IXK0"/>
<accession>A0A0F9IXK0</accession>
<protein>
    <submittedName>
        <fullName evidence="1">Uncharacterized protein</fullName>
    </submittedName>
</protein>
<sequence>MTDRYILVNGKVKPEPDLLKWTAWFEAADRQVARTTCGEYVVSTVFLGEDHSFGEGPPLIFETMVFPLGEWNQQDMNRYSTLEQAKAGHADMVKNWTGGKS</sequence>
<comment type="caution">
    <text evidence="1">The sequence shown here is derived from an EMBL/GenBank/DDBJ whole genome shotgun (WGS) entry which is preliminary data.</text>
</comment>
<evidence type="ECO:0000313" key="1">
    <source>
        <dbReference type="EMBL" id="KKM62038.1"/>
    </source>
</evidence>
<gene>
    <name evidence="1" type="ORF">LCGC14_1525750</name>
</gene>
<reference evidence="1" key="1">
    <citation type="journal article" date="2015" name="Nature">
        <title>Complex archaea that bridge the gap between prokaryotes and eukaryotes.</title>
        <authorList>
            <person name="Spang A."/>
            <person name="Saw J.H."/>
            <person name="Jorgensen S.L."/>
            <person name="Zaremba-Niedzwiedzka K."/>
            <person name="Martijn J."/>
            <person name="Lind A.E."/>
            <person name="van Eijk R."/>
            <person name="Schleper C."/>
            <person name="Guy L."/>
            <person name="Ettema T.J."/>
        </authorList>
    </citation>
    <scope>NUCLEOTIDE SEQUENCE</scope>
</reference>
<organism evidence="1">
    <name type="scientific">marine sediment metagenome</name>
    <dbReference type="NCBI Taxonomy" id="412755"/>
    <lineage>
        <taxon>unclassified sequences</taxon>
        <taxon>metagenomes</taxon>
        <taxon>ecological metagenomes</taxon>
    </lineage>
</organism>
<name>A0A0F9IXK0_9ZZZZ</name>
<dbReference type="EMBL" id="LAZR01011375">
    <property type="protein sequence ID" value="KKM62038.1"/>
    <property type="molecule type" value="Genomic_DNA"/>
</dbReference>